<sequence length="148" mass="16779">MKIRVEVDDQLAEPEITIRTPGNVDVDQLVTAIQGVGATATRMTFSQRGKNYQVTLRDVLFFEAADHQVMVHTPSEVFSTRQRLYELEAALPASFRRVSKSAILNCDQVFSLTKSVTGNLVKFQNSHKQLYVSRRFYKGLKEALERKG</sequence>
<protein>
    <submittedName>
        <fullName evidence="2">Response regulator</fullName>
    </submittedName>
</protein>
<evidence type="ECO:0000259" key="1">
    <source>
        <dbReference type="PROSITE" id="PS50930"/>
    </source>
</evidence>
<dbReference type="GO" id="GO:0000156">
    <property type="term" value="F:phosphorelay response regulator activity"/>
    <property type="evidence" value="ECO:0007669"/>
    <property type="project" value="InterPro"/>
</dbReference>
<feature type="domain" description="HTH LytTR-type" evidence="1">
    <location>
        <begin position="43"/>
        <end position="146"/>
    </location>
</feature>
<dbReference type="EMBL" id="JQCA01000074">
    <property type="protein sequence ID" value="KRO03515.1"/>
    <property type="molecule type" value="Genomic_DNA"/>
</dbReference>
<evidence type="ECO:0000313" key="2">
    <source>
        <dbReference type="EMBL" id="KRO03515.1"/>
    </source>
</evidence>
<dbReference type="AlphaFoldDB" id="A0A0R2LUA5"/>
<evidence type="ECO:0000313" key="3">
    <source>
        <dbReference type="Proteomes" id="UP000051906"/>
    </source>
</evidence>
<organism evidence="2 3">
    <name type="scientific">Levilactobacillus paucivorans</name>
    <dbReference type="NCBI Taxonomy" id="616990"/>
    <lineage>
        <taxon>Bacteria</taxon>
        <taxon>Bacillati</taxon>
        <taxon>Bacillota</taxon>
        <taxon>Bacilli</taxon>
        <taxon>Lactobacillales</taxon>
        <taxon>Lactobacillaceae</taxon>
        <taxon>Levilactobacillus</taxon>
    </lineage>
</organism>
<dbReference type="STRING" id="616990.IV54_GL000103"/>
<dbReference type="Pfam" id="PF04397">
    <property type="entry name" value="LytTR"/>
    <property type="match status" value="1"/>
</dbReference>
<accession>A0A0R2LUA5</accession>
<keyword evidence="3" id="KW-1185">Reference proteome</keyword>
<dbReference type="PATRIC" id="fig|616990.3.peg.110"/>
<reference evidence="2 3" key="1">
    <citation type="journal article" date="2015" name="Genome Announc.">
        <title>Expanding the biotechnology potential of lactobacilli through comparative genomics of 213 strains and associated genera.</title>
        <authorList>
            <person name="Sun Z."/>
            <person name="Harris H.M."/>
            <person name="McCann A."/>
            <person name="Guo C."/>
            <person name="Argimon S."/>
            <person name="Zhang W."/>
            <person name="Yang X."/>
            <person name="Jeffery I.B."/>
            <person name="Cooney J.C."/>
            <person name="Kagawa T.F."/>
            <person name="Liu W."/>
            <person name="Song Y."/>
            <person name="Salvetti E."/>
            <person name="Wrobel A."/>
            <person name="Rasinkangas P."/>
            <person name="Parkhill J."/>
            <person name="Rea M.C."/>
            <person name="O'Sullivan O."/>
            <person name="Ritari J."/>
            <person name="Douillard F.P."/>
            <person name="Paul Ross R."/>
            <person name="Yang R."/>
            <person name="Briner A.E."/>
            <person name="Felis G.E."/>
            <person name="de Vos W.M."/>
            <person name="Barrangou R."/>
            <person name="Klaenhammer T.R."/>
            <person name="Caufield P.W."/>
            <person name="Cui Y."/>
            <person name="Zhang H."/>
            <person name="O'Toole P.W."/>
        </authorList>
    </citation>
    <scope>NUCLEOTIDE SEQUENCE [LARGE SCALE GENOMIC DNA]</scope>
    <source>
        <strain evidence="2 3">DSM 22467</strain>
    </source>
</reference>
<dbReference type="InterPro" id="IPR046947">
    <property type="entry name" value="LytR-like"/>
</dbReference>
<dbReference type="SMART" id="SM00850">
    <property type="entry name" value="LytTR"/>
    <property type="match status" value="1"/>
</dbReference>
<dbReference type="Gene3D" id="2.40.50.1020">
    <property type="entry name" value="LytTr DNA-binding domain"/>
    <property type="match status" value="1"/>
</dbReference>
<dbReference type="InterPro" id="IPR007492">
    <property type="entry name" value="LytTR_DNA-bd_dom"/>
</dbReference>
<dbReference type="Proteomes" id="UP000051906">
    <property type="component" value="Unassembled WGS sequence"/>
</dbReference>
<proteinExistence type="predicted"/>
<dbReference type="GO" id="GO:0003677">
    <property type="term" value="F:DNA binding"/>
    <property type="evidence" value="ECO:0007669"/>
    <property type="project" value="InterPro"/>
</dbReference>
<name>A0A0R2LUA5_9LACO</name>
<dbReference type="PANTHER" id="PTHR37299">
    <property type="entry name" value="TRANSCRIPTIONAL REGULATOR-RELATED"/>
    <property type="match status" value="1"/>
</dbReference>
<dbReference type="PANTHER" id="PTHR37299:SF4">
    <property type="entry name" value="TRANSCRIPTIONAL REGULATOR"/>
    <property type="match status" value="1"/>
</dbReference>
<comment type="caution">
    <text evidence="2">The sequence shown here is derived from an EMBL/GenBank/DDBJ whole genome shotgun (WGS) entry which is preliminary data.</text>
</comment>
<dbReference type="RefSeq" id="WP_057878707.1">
    <property type="nucleotide sequence ID" value="NZ_JQCA01000074.1"/>
</dbReference>
<dbReference type="OrthoDB" id="9808614at2"/>
<dbReference type="PROSITE" id="PS50930">
    <property type="entry name" value="HTH_LYTTR"/>
    <property type="match status" value="1"/>
</dbReference>
<gene>
    <name evidence="2" type="ORF">IV54_GL000103</name>
</gene>